<evidence type="ECO:0000259" key="3">
    <source>
        <dbReference type="Pfam" id="PF00263"/>
    </source>
</evidence>
<dbReference type="eggNOG" id="COG4796">
    <property type="taxonomic scope" value="Bacteria"/>
</dbReference>
<dbReference type="AlphaFoldDB" id="A5IN59"/>
<dbReference type="Pfam" id="PF00263">
    <property type="entry name" value="Secretin"/>
    <property type="match status" value="1"/>
</dbReference>
<sequence>MRKLSFVLFVLIAVVVITQEEPLVSNIFQDTYILDALSDISAQTGIPIIADTTVTGFITMELNEVPLEQALKMILMPGGYVFKKMDGFYFVGSPDPANPAFRYLAVTGTYKLKYITTADAQELLPAVYRNYVRFNEKNNMITITAPEEIIREFEEDLKKIDIPIPQVKISVIVTEISRDYSNELGLNSLDYSFGSGQEFNENWTATLGLVTGILNVQTDVFGQILAKLKLLEEDQKAKITADPWIIVKSGEKASLFLGERQVVLLEAEGAVSRIESIDVGVSIEIQPRVMDKEELELTLSPKVSHFAGEKLGTFAVKQNELSTTLFLKNGQTVVISGATIEDSAQTGSGVPILNKIPLIRYLFGGTTKKDSQKELYIFIKAEIQGSE</sequence>
<dbReference type="PRINTS" id="PR00811">
    <property type="entry name" value="BCTERIALGSPD"/>
</dbReference>
<gene>
    <name evidence="5" type="ordered locus">Tpet_1626</name>
</gene>
<organism evidence="5 6">
    <name type="scientific">Thermotoga petrophila (strain ATCC BAA-488 / DSM 13995 / JCM 10881 / RKU-1)</name>
    <dbReference type="NCBI Taxonomy" id="390874"/>
    <lineage>
        <taxon>Bacteria</taxon>
        <taxon>Thermotogati</taxon>
        <taxon>Thermotogota</taxon>
        <taxon>Thermotogae</taxon>
        <taxon>Thermotogales</taxon>
        <taxon>Thermotogaceae</taxon>
        <taxon>Thermotoga</taxon>
    </lineage>
</organism>
<protein>
    <submittedName>
        <fullName evidence="5">Type II and III secretion system protein</fullName>
    </submittedName>
</protein>
<dbReference type="InterPro" id="IPR004846">
    <property type="entry name" value="T2SS/T3SS_dom"/>
</dbReference>
<reference evidence="5 6" key="2">
    <citation type="journal article" date="2009" name="Proc. Natl. Acad. Sci. U.S.A.">
        <title>On the chimeric nature, thermophilic origin, and phylogenetic placement of the Thermotogales.</title>
        <authorList>
            <person name="Zhaxybayeva O."/>
            <person name="Swithers K.S."/>
            <person name="Lapierre P."/>
            <person name="Fournier G.P."/>
            <person name="Bickhart D.M."/>
            <person name="DeBoy R.T."/>
            <person name="Nelson K.E."/>
            <person name="Nesbo C.L."/>
            <person name="Doolittle W.F."/>
            <person name="Gogarten J.P."/>
            <person name="Noll K.M."/>
        </authorList>
    </citation>
    <scope>NUCLEOTIDE SEQUENCE [LARGE SCALE GENOMIC DNA]</scope>
    <source>
        <strain evidence="6">ATCC BAA-488 / DSM 13995 / JCM 10881 / RKU-1</strain>
    </source>
</reference>
<dbReference type="Proteomes" id="UP000006558">
    <property type="component" value="Chromosome"/>
</dbReference>
<dbReference type="Pfam" id="PF03958">
    <property type="entry name" value="Secretin_N"/>
    <property type="match status" value="1"/>
</dbReference>
<comment type="similarity">
    <text evidence="1">Belongs to the bacterial secretin family.</text>
</comment>
<dbReference type="GO" id="GO:0015627">
    <property type="term" value="C:type II protein secretion system complex"/>
    <property type="evidence" value="ECO:0007669"/>
    <property type="project" value="TreeGrafter"/>
</dbReference>
<dbReference type="RefSeq" id="WP_011944041.1">
    <property type="nucleotide sequence ID" value="NC_009486.1"/>
</dbReference>
<evidence type="ECO:0000259" key="4">
    <source>
        <dbReference type="Pfam" id="PF03958"/>
    </source>
</evidence>
<name>A5IN59_THEP1</name>
<feature type="domain" description="NolW-like" evidence="4">
    <location>
        <begin position="108"/>
        <end position="166"/>
    </location>
</feature>
<evidence type="ECO:0000313" key="6">
    <source>
        <dbReference type="Proteomes" id="UP000006558"/>
    </source>
</evidence>
<evidence type="ECO:0000256" key="1">
    <source>
        <dbReference type="RuleBase" id="RU004003"/>
    </source>
</evidence>
<dbReference type="PANTHER" id="PTHR30332:SF17">
    <property type="entry name" value="TYPE IV PILIATION SYSTEM PROTEIN DR_0774-RELATED"/>
    <property type="match status" value="1"/>
</dbReference>
<reference evidence="6" key="1">
    <citation type="submission" date="2007-05" db="EMBL/GenBank/DDBJ databases">
        <title>Complete sequence of Thermotoga petrophila RKU-1.</title>
        <authorList>
            <consortium name="US DOE Joint Genome Institute"/>
            <person name="Copeland A."/>
            <person name="Lucas S."/>
            <person name="Lapidus A."/>
            <person name="Barry K."/>
            <person name="Glavina del Rio T."/>
            <person name="Dalin E."/>
            <person name="Tice H."/>
            <person name="Pitluck S."/>
            <person name="Sims D."/>
            <person name="Brettin T."/>
            <person name="Bruce D."/>
            <person name="Detter J.C."/>
            <person name="Han C."/>
            <person name="Tapia R."/>
            <person name="Schmutz J."/>
            <person name="Larimer F."/>
            <person name="Land M."/>
            <person name="Hauser L."/>
            <person name="Kyrpides N."/>
            <person name="Mikhailova N."/>
            <person name="Nelson K."/>
            <person name="Gogarten J.P."/>
            <person name="Noll K."/>
            <person name="Richardson P."/>
        </authorList>
    </citation>
    <scope>NUCLEOTIDE SEQUENCE [LARGE SCALE GENOMIC DNA]</scope>
    <source>
        <strain evidence="6">ATCC BAA-488 / DSM 13995 / JCM 10881 / RKU-1</strain>
    </source>
</reference>
<evidence type="ECO:0000256" key="2">
    <source>
        <dbReference type="RuleBase" id="RU004004"/>
    </source>
</evidence>
<comment type="subcellular location">
    <subcellularLocation>
        <location evidence="2">Cell outer membrane</location>
    </subcellularLocation>
</comment>
<dbReference type="PANTHER" id="PTHR30332">
    <property type="entry name" value="PROBABLE GENERAL SECRETION PATHWAY PROTEIN D"/>
    <property type="match status" value="1"/>
</dbReference>
<accession>A5IN59</accession>
<dbReference type="HOGENOM" id="CLU_059922_0_0_0"/>
<feature type="domain" description="Type II/III secretion system secretin-like" evidence="3">
    <location>
        <begin position="231"/>
        <end position="383"/>
    </location>
</feature>
<dbReference type="EMBL" id="CP000702">
    <property type="protein sequence ID" value="ABQ47632.1"/>
    <property type="molecule type" value="Genomic_DNA"/>
</dbReference>
<dbReference type="GO" id="GO:0009306">
    <property type="term" value="P:protein secretion"/>
    <property type="evidence" value="ECO:0007669"/>
    <property type="project" value="InterPro"/>
</dbReference>
<keyword evidence="2" id="KW-0813">Transport</keyword>
<dbReference type="KEGG" id="tpt:Tpet_1626"/>
<dbReference type="Gene3D" id="3.30.1370.130">
    <property type="match status" value="1"/>
</dbReference>
<dbReference type="GO" id="GO:0009279">
    <property type="term" value="C:cell outer membrane"/>
    <property type="evidence" value="ECO:0007669"/>
    <property type="project" value="UniProtKB-SubCell"/>
</dbReference>
<dbReference type="InterPro" id="IPR005644">
    <property type="entry name" value="NolW-like"/>
</dbReference>
<dbReference type="InterPro" id="IPR050810">
    <property type="entry name" value="Bact_Secretion_Sys_Channel"/>
</dbReference>
<dbReference type="InterPro" id="IPR001775">
    <property type="entry name" value="GspD/PilQ"/>
</dbReference>
<proteinExistence type="inferred from homology"/>
<evidence type="ECO:0000313" key="5">
    <source>
        <dbReference type="EMBL" id="ABQ47632.1"/>
    </source>
</evidence>
<dbReference type="STRING" id="390874.Tpet_1626"/>